<dbReference type="AlphaFoldDB" id="A0A8J3JG37"/>
<comment type="caution">
    <text evidence="2">The sequence shown here is derived from an EMBL/GenBank/DDBJ whole genome shotgun (WGS) entry which is preliminary data.</text>
</comment>
<proteinExistence type="predicted"/>
<keyword evidence="1" id="KW-1133">Transmembrane helix</keyword>
<reference evidence="2 3" key="1">
    <citation type="submission" date="2021-01" db="EMBL/GenBank/DDBJ databases">
        <title>Whole genome shotgun sequence of Catellatospora bangladeshensis NBRC 107357.</title>
        <authorList>
            <person name="Komaki H."/>
            <person name="Tamura T."/>
        </authorList>
    </citation>
    <scope>NUCLEOTIDE SEQUENCE [LARGE SCALE GENOMIC DNA]</scope>
    <source>
        <strain evidence="2 3">NBRC 107357</strain>
    </source>
</reference>
<organism evidence="2 3">
    <name type="scientific">Catellatospora bangladeshensis</name>
    <dbReference type="NCBI Taxonomy" id="310355"/>
    <lineage>
        <taxon>Bacteria</taxon>
        <taxon>Bacillati</taxon>
        <taxon>Actinomycetota</taxon>
        <taxon>Actinomycetes</taxon>
        <taxon>Micromonosporales</taxon>
        <taxon>Micromonosporaceae</taxon>
        <taxon>Catellatospora</taxon>
    </lineage>
</organism>
<keyword evidence="1" id="KW-0472">Membrane</keyword>
<accession>A0A8J3JG37</accession>
<evidence type="ECO:0000313" key="2">
    <source>
        <dbReference type="EMBL" id="GIF82019.1"/>
    </source>
</evidence>
<protein>
    <submittedName>
        <fullName evidence="2">Uncharacterized protein</fullName>
    </submittedName>
</protein>
<evidence type="ECO:0000313" key="3">
    <source>
        <dbReference type="Proteomes" id="UP000601223"/>
    </source>
</evidence>
<dbReference type="Proteomes" id="UP000601223">
    <property type="component" value="Unassembled WGS sequence"/>
</dbReference>
<keyword evidence="3" id="KW-1185">Reference proteome</keyword>
<keyword evidence="1" id="KW-0812">Transmembrane</keyword>
<evidence type="ECO:0000256" key="1">
    <source>
        <dbReference type="SAM" id="Phobius"/>
    </source>
</evidence>
<gene>
    <name evidence="2" type="ORF">Cba03nite_33680</name>
</gene>
<name>A0A8J3JG37_9ACTN</name>
<feature type="transmembrane region" description="Helical" evidence="1">
    <location>
        <begin position="98"/>
        <end position="118"/>
    </location>
</feature>
<dbReference type="EMBL" id="BONF01000017">
    <property type="protein sequence ID" value="GIF82019.1"/>
    <property type="molecule type" value="Genomic_DNA"/>
</dbReference>
<sequence length="143" mass="14591">MVGHLTADGTAFVRSRSTTTPVHLLAASETAVMTVSRRIGRATVARHIGRARPRTIDPPAAAGVAAVAADATRRMPAPAPIAPVFVDDTGRRRGRIRIVVLAVAALLVAAAAAVWLSISAAPVHPDPAPAGTCPTASGPRCAR</sequence>